<keyword evidence="3" id="KW-0132">Cell division</keyword>
<dbReference type="InterPro" id="IPR007926">
    <property type="entry name" value="Borrelia_P83"/>
</dbReference>
<protein>
    <submittedName>
        <fullName evidence="3">FtsZ-interacting cell division protein ZipA</fullName>
    </submittedName>
</protein>
<name>A0A841R8K1_9SPIO</name>
<organism evidence="3 4">
    <name type="scientific">Spirochaeta isovalerica</name>
    <dbReference type="NCBI Taxonomy" id="150"/>
    <lineage>
        <taxon>Bacteria</taxon>
        <taxon>Pseudomonadati</taxon>
        <taxon>Spirochaetota</taxon>
        <taxon>Spirochaetia</taxon>
        <taxon>Spirochaetales</taxon>
        <taxon>Spirochaetaceae</taxon>
        <taxon>Spirochaeta</taxon>
    </lineage>
</organism>
<feature type="signal peptide" evidence="2">
    <location>
        <begin position="1"/>
        <end position="20"/>
    </location>
</feature>
<dbReference type="RefSeq" id="WP_184743802.1">
    <property type="nucleotide sequence ID" value="NZ_JACHGJ010000001.1"/>
</dbReference>
<sequence length="511" mass="57132">MKKPALLIILTLIFTVSLTAIDVDRDEVQSYGDKKIEFYNYVGPYKFINTLEEILGLGTQLGVQVDPDSFGNFTIGNKYSVIHSVQPEIPEGFDGDIFFVGRDGAVDHIRNLRYIIASYLQSAYSYDFDDAFLLAEFITYYNAAYYQNLPYYQGVYKEGVVKYLTPEKAGLSTHYSEWAGKSAIVIPLSERRSTETGKAIDTGEITSEDVIEVMREEKDDAIDTRKDMVDLREEEIAQEEKAIEQEQEQLAEEKQQVDEAIEDIKTADDGTEKETLTPEEEKQVAELEEQKEQIEEQETQLEEEKAALEEEKDEVVKMREDIADDANKQIDEEEAAQSVFTSRDPGVGTEVIMLKIENTGDGVPYGRLIKVDIDNYVVTEESELNSIRGRTLTLLGGKLFAVAGMENGPGAVKLVEIDMTTLEIANESPVTVFPDTLLWESKNNFFAVISEGNDLKLGLFDATLTLKATSAVSVEPYMSPLIQGSSIYVQTSDGGIVELSAETLETLNQIK</sequence>
<evidence type="ECO:0000256" key="2">
    <source>
        <dbReference type="SAM" id="SignalP"/>
    </source>
</evidence>
<dbReference type="Pfam" id="PF05262">
    <property type="entry name" value="Borrelia_P83"/>
    <property type="match status" value="1"/>
</dbReference>
<keyword evidence="2" id="KW-0732">Signal</keyword>
<evidence type="ECO:0000313" key="4">
    <source>
        <dbReference type="Proteomes" id="UP000587760"/>
    </source>
</evidence>
<dbReference type="EMBL" id="JACHGJ010000001">
    <property type="protein sequence ID" value="MBB6479058.1"/>
    <property type="molecule type" value="Genomic_DNA"/>
</dbReference>
<reference evidence="3 4" key="1">
    <citation type="submission" date="2020-08" db="EMBL/GenBank/DDBJ databases">
        <title>Genomic Encyclopedia of Type Strains, Phase IV (KMG-IV): sequencing the most valuable type-strain genomes for metagenomic binning, comparative biology and taxonomic classification.</title>
        <authorList>
            <person name="Goeker M."/>
        </authorList>
    </citation>
    <scope>NUCLEOTIDE SEQUENCE [LARGE SCALE GENOMIC DNA]</scope>
    <source>
        <strain evidence="3 4">DSM 2461</strain>
    </source>
</reference>
<keyword evidence="4" id="KW-1185">Reference proteome</keyword>
<dbReference type="GO" id="GO:0051301">
    <property type="term" value="P:cell division"/>
    <property type="evidence" value="ECO:0007669"/>
    <property type="project" value="UniProtKB-KW"/>
</dbReference>
<evidence type="ECO:0000256" key="1">
    <source>
        <dbReference type="SAM" id="MobiDB-lite"/>
    </source>
</evidence>
<feature type="compositionally biased region" description="Basic and acidic residues" evidence="1">
    <location>
        <begin position="302"/>
        <end position="313"/>
    </location>
</feature>
<gene>
    <name evidence="3" type="ORF">HNR50_000691</name>
</gene>
<keyword evidence="3" id="KW-0131">Cell cycle</keyword>
<dbReference type="Proteomes" id="UP000587760">
    <property type="component" value="Unassembled WGS sequence"/>
</dbReference>
<dbReference type="AlphaFoldDB" id="A0A841R8K1"/>
<feature type="chain" id="PRO_5033009221" evidence="2">
    <location>
        <begin position="21"/>
        <end position="511"/>
    </location>
</feature>
<evidence type="ECO:0000313" key="3">
    <source>
        <dbReference type="EMBL" id="MBB6479058.1"/>
    </source>
</evidence>
<comment type="caution">
    <text evidence="3">The sequence shown here is derived from an EMBL/GenBank/DDBJ whole genome shotgun (WGS) entry which is preliminary data.</text>
</comment>
<accession>A0A841R8K1</accession>
<feature type="region of interest" description="Disordered" evidence="1">
    <location>
        <begin position="291"/>
        <end position="313"/>
    </location>
</feature>
<proteinExistence type="predicted"/>